<evidence type="ECO:0000256" key="5">
    <source>
        <dbReference type="ARBA" id="ARBA00007434"/>
    </source>
</evidence>
<dbReference type="Gene3D" id="3.10.20.90">
    <property type="entry name" value="Phosphatidylinositol 3-kinase Catalytic Subunit, Chain A, domain 1"/>
    <property type="match status" value="1"/>
</dbReference>
<dbReference type="GO" id="GO:0006511">
    <property type="term" value="P:ubiquitin-dependent protein catabolic process"/>
    <property type="evidence" value="ECO:0007669"/>
    <property type="project" value="InterPro"/>
</dbReference>
<evidence type="ECO:0000259" key="12">
    <source>
        <dbReference type="PROSITE" id="PS50053"/>
    </source>
</evidence>
<feature type="region of interest" description="Disordered" evidence="11">
    <location>
        <begin position="490"/>
        <end position="524"/>
    </location>
</feature>
<dbReference type="GO" id="GO:0004843">
    <property type="term" value="F:cysteine-type deubiquitinase activity"/>
    <property type="evidence" value="ECO:0007669"/>
    <property type="project" value="InterPro"/>
</dbReference>
<keyword evidence="10" id="KW-0539">Nucleus</keyword>
<dbReference type="Pfam" id="PF04564">
    <property type="entry name" value="U-box"/>
    <property type="match status" value="1"/>
</dbReference>
<evidence type="ECO:0000256" key="3">
    <source>
        <dbReference type="ARBA" id="ARBA00004496"/>
    </source>
</evidence>
<dbReference type="PANTHER" id="PTHR13931">
    <property type="entry name" value="UBIQUITINATION FACTOR E4"/>
    <property type="match status" value="1"/>
</dbReference>
<dbReference type="InterPro" id="IPR001394">
    <property type="entry name" value="Peptidase_C19_UCH"/>
</dbReference>
<dbReference type="Proteomes" id="UP000696485">
    <property type="component" value="Unassembled WGS sequence"/>
</dbReference>
<feature type="domain" description="U-box" evidence="14">
    <location>
        <begin position="1439"/>
        <end position="1513"/>
    </location>
</feature>
<feature type="domain" description="USP" evidence="13">
    <location>
        <begin position="109"/>
        <end position="479"/>
    </location>
</feature>
<name>A0A9P5SS89_9FUNG</name>
<evidence type="ECO:0000256" key="6">
    <source>
        <dbReference type="ARBA" id="ARBA00012483"/>
    </source>
</evidence>
<evidence type="ECO:0000313" key="16">
    <source>
        <dbReference type="Proteomes" id="UP000696485"/>
    </source>
</evidence>
<dbReference type="CDD" id="cd16657">
    <property type="entry name" value="RING-Ubox_UBE4A"/>
    <property type="match status" value="1"/>
</dbReference>
<dbReference type="InterPro" id="IPR038765">
    <property type="entry name" value="Papain-like_cys_pep_sf"/>
</dbReference>
<keyword evidence="7" id="KW-0963">Cytoplasm</keyword>
<evidence type="ECO:0000256" key="10">
    <source>
        <dbReference type="ARBA" id="ARBA00023242"/>
    </source>
</evidence>
<dbReference type="Gene3D" id="3.30.40.10">
    <property type="entry name" value="Zinc/RING finger domain, C3HC4 (zinc finger)"/>
    <property type="match status" value="1"/>
</dbReference>
<dbReference type="EC" id="2.3.2.27" evidence="6"/>
<comment type="similarity">
    <text evidence="5">Belongs to the ubiquitin conjugation factor E4 family.</text>
</comment>
<evidence type="ECO:0000256" key="2">
    <source>
        <dbReference type="ARBA" id="ARBA00004123"/>
    </source>
</evidence>
<comment type="caution">
    <text evidence="15">The sequence shown here is derived from an EMBL/GenBank/DDBJ whole genome shotgun (WGS) entry which is preliminary data.</text>
</comment>
<dbReference type="PROSITE" id="PS50053">
    <property type="entry name" value="UBIQUITIN_2"/>
    <property type="match status" value="1"/>
</dbReference>
<protein>
    <recommendedName>
        <fullName evidence="6">RING-type E3 ubiquitin transferase</fullName>
        <ecNumber evidence="6">2.3.2.27</ecNumber>
    </recommendedName>
</protein>
<evidence type="ECO:0000256" key="4">
    <source>
        <dbReference type="ARBA" id="ARBA00004906"/>
    </source>
</evidence>
<dbReference type="GO" id="GO:0005737">
    <property type="term" value="C:cytoplasm"/>
    <property type="evidence" value="ECO:0007669"/>
    <property type="project" value="UniProtKB-SubCell"/>
</dbReference>
<dbReference type="InterPro" id="IPR029071">
    <property type="entry name" value="Ubiquitin-like_domsf"/>
</dbReference>
<evidence type="ECO:0000256" key="1">
    <source>
        <dbReference type="ARBA" id="ARBA00000900"/>
    </source>
</evidence>
<feature type="domain" description="Ubiquitin-like" evidence="12">
    <location>
        <begin position="7"/>
        <end position="76"/>
    </location>
</feature>
<dbReference type="SUPFAM" id="SSF54236">
    <property type="entry name" value="Ubiquitin-like"/>
    <property type="match status" value="1"/>
</dbReference>
<dbReference type="GO" id="GO:0000209">
    <property type="term" value="P:protein polyubiquitination"/>
    <property type="evidence" value="ECO:0007669"/>
    <property type="project" value="TreeGrafter"/>
</dbReference>
<dbReference type="PANTHER" id="PTHR13931:SF2">
    <property type="entry name" value="UBIQUITIN CONJUGATION FACTOR E4 B"/>
    <property type="match status" value="1"/>
</dbReference>
<dbReference type="InterPro" id="IPR028889">
    <property type="entry name" value="USP"/>
</dbReference>
<dbReference type="Pfam" id="PF00443">
    <property type="entry name" value="UCH"/>
    <property type="match status" value="1"/>
</dbReference>
<dbReference type="SUPFAM" id="SSF54001">
    <property type="entry name" value="Cysteine proteinases"/>
    <property type="match status" value="1"/>
</dbReference>
<keyword evidence="16" id="KW-1185">Reference proteome</keyword>
<dbReference type="InterPro" id="IPR000626">
    <property type="entry name" value="Ubiquitin-like_dom"/>
</dbReference>
<dbReference type="FunFam" id="3.30.40.10:FF:000055">
    <property type="entry name" value="Ubiquitin conjugation factor e4 a"/>
    <property type="match status" value="1"/>
</dbReference>
<dbReference type="InterPro" id="IPR045132">
    <property type="entry name" value="UBE4"/>
</dbReference>
<dbReference type="Pfam" id="PF00240">
    <property type="entry name" value="ubiquitin"/>
    <property type="match status" value="1"/>
</dbReference>
<dbReference type="PROSITE" id="PS00973">
    <property type="entry name" value="USP_2"/>
    <property type="match status" value="1"/>
</dbReference>
<comment type="subcellular location">
    <subcellularLocation>
        <location evidence="3">Cytoplasm</location>
    </subcellularLocation>
    <subcellularLocation>
        <location evidence="2">Nucleus</location>
    </subcellularLocation>
</comment>
<dbReference type="InterPro" id="IPR018200">
    <property type="entry name" value="USP_CS"/>
</dbReference>
<evidence type="ECO:0000256" key="8">
    <source>
        <dbReference type="ARBA" id="ARBA00022679"/>
    </source>
</evidence>
<dbReference type="PROSITE" id="PS00972">
    <property type="entry name" value="USP_1"/>
    <property type="match status" value="1"/>
</dbReference>
<dbReference type="Pfam" id="PF10408">
    <property type="entry name" value="Ufd2P_core"/>
    <property type="match status" value="1"/>
</dbReference>
<comment type="pathway">
    <text evidence="4">Protein modification; protein ubiquitination.</text>
</comment>
<dbReference type="InterPro" id="IPR003613">
    <property type="entry name" value="Ubox_domain"/>
</dbReference>
<dbReference type="EMBL" id="JAAAUY010000161">
    <property type="protein sequence ID" value="KAF9334202.1"/>
    <property type="molecule type" value="Genomic_DNA"/>
</dbReference>
<evidence type="ECO:0000313" key="15">
    <source>
        <dbReference type="EMBL" id="KAF9334202.1"/>
    </source>
</evidence>
<gene>
    <name evidence="15" type="ORF">BG006_002576</name>
</gene>
<dbReference type="InterPro" id="IPR019474">
    <property type="entry name" value="Ub_conjug_fac_E4_core"/>
</dbReference>
<organism evidence="15 16">
    <name type="scientific">Podila minutissima</name>
    <dbReference type="NCBI Taxonomy" id="64525"/>
    <lineage>
        <taxon>Eukaryota</taxon>
        <taxon>Fungi</taxon>
        <taxon>Fungi incertae sedis</taxon>
        <taxon>Mucoromycota</taxon>
        <taxon>Mortierellomycotina</taxon>
        <taxon>Mortierellomycetes</taxon>
        <taxon>Mortierellales</taxon>
        <taxon>Mortierellaceae</taxon>
        <taxon>Podila</taxon>
    </lineage>
</organism>
<reference evidence="15" key="1">
    <citation type="journal article" date="2020" name="Fungal Divers.">
        <title>Resolving the Mortierellaceae phylogeny through synthesis of multi-gene phylogenetics and phylogenomics.</title>
        <authorList>
            <person name="Vandepol N."/>
            <person name="Liber J."/>
            <person name="Desiro A."/>
            <person name="Na H."/>
            <person name="Kennedy M."/>
            <person name="Barry K."/>
            <person name="Grigoriev I.V."/>
            <person name="Miller A.N."/>
            <person name="O'Donnell K."/>
            <person name="Stajich J.E."/>
            <person name="Bonito G."/>
        </authorList>
    </citation>
    <scope>NUCLEOTIDE SEQUENCE</scope>
    <source>
        <strain evidence="15">NVP1</strain>
    </source>
</reference>
<evidence type="ECO:0000259" key="13">
    <source>
        <dbReference type="PROSITE" id="PS50235"/>
    </source>
</evidence>
<evidence type="ECO:0000259" key="14">
    <source>
        <dbReference type="PROSITE" id="PS51698"/>
    </source>
</evidence>
<evidence type="ECO:0000256" key="7">
    <source>
        <dbReference type="ARBA" id="ARBA00022490"/>
    </source>
</evidence>
<dbReference type="SUPFAM" id="SSF57850">
    <property type="entry name" value="RING/U-box"/>
    <property type="match status" value="1"/>
</dbReference>
<keyword evidence="9" id="KW-0833">Ubl conjugation pathway</keyword>
<sequence>MPPANTIKVNVKWSGKKFDDIELNLDEPGLVFKAQLFALTGVEPDRQKIIVKGGMLKDETDMNKLGLKNGHNILMMGTAGELPKAPEKKTLFMEDMTEATLNKALDIPVGLINMGNTCYMNATLQCLRVVPELIQDLQKYSGGTDNLDSGSNVTASLRDLYRQLNASGNGVMPARFLIYLRRAFPQFSQQGLDGIWAQQDAEECWSQLISTLKAKLPAHAEGQQNVISQFMQGEFTTTLKCDEAPEEEAVVTKEQFSKLDCHISKEVNYLHNGILESLDQKIEKNSTTLGRSAIYSKTQRISRLPAYLTVNFVRFFWKHEEQVKAKILRKVKFPFELDASQFCTTELQERLTNTKLKLRELDTADTALKRRKRLDKEAGKMETDEVSEEQKAVQEAQVALQSSLDPELVKDTGSNPSGQYELAAVLTHIGRTADSGHYIGWAKKGDTDDWYKYDDDKVSPVSKDDILKLDGGGDFHIRLKRLEKLQGAFDAQKAQEAKEAPKSSSSSPSSSTSKPAPAPSPPVAQAKPISIIKAPVTLQPSSPSTPKQPAMTFEAWQNAALSRILLVSLNKDVAVPNLFLSNLADELESANEPLVISQQSLDRVLVDRMSIDPNESENAAVLTRGQLNLPLFEYLLDCWKRLEHVKLQTSRANLPANVIGERVQSLNECKRLLVSYAGLVLQMPEMFPQIQSVTPLGAAQVVERLLAEPDTPQSIPVEFLSDIAVRFQDDELENILQPIVAGIGAKARTATILTDWRTPLRALLTLIEIPEFAAAITRIGSWNPANATAPQIAIVSALGPFFKTSGFLLDDPTVGELFGTGIKRNKADVRGASNGLRIATRGIHSSLFQVVDKIVRAGADSRERMLGYFYSILSKNERRAQMQVDRAIVSGDGFIYNITEVLMMFCDPFMDNKYSKIDKISTTFFKGQSKIDISKETRICATKEIVDAYSGGSSSSAAPAGFISEIFFLTLVFHHIGVSRSYVDYKRFLKDFQEMMDQYEQLKQQETAGQISVENGLMIKRYEVQLEKMATYRFSMESQILDPIILGHSFQFYNLVMAWLLRMVDPAHAYPRSPIKLPLPENSPENFAVLPEYIIEDIVEFFLFVLRHSPETIATSSLDELLTFTMVFLITPGYIKNPHLKAKLVEILFYISLPYRGERNNDTLGIKLNTHPMALQCLIPAIMTFYVEVENTGRHSQFYDKFNIRYNISQILKFVWTNPIHRDMVKAESQKSESFVRFANLLMNDTTYLLDEGLTKLAEIREIELEMEDTTTWQSKTPEYRKEREGLLKTAQRQASSYIALGNETVNMLSYLTVEIKEPFLTAEIVDRLVTMLDYNLVILVGEKMSTLKVKNPEEYRFQPRVLLSDIIDIYLHLDCPTFIAALARDDRSYKASIFYKASDILDGRQLKSQDEIAKLKRLVHKVEDVRQQDVEDEDELGEVPDEFLDPLMFTLMEDPVLLPTSNISIDRSTIKSHLLSDATDPFNRMPLNIKDVIDNVELREQIQEWKLAQRDKRQRTSSTEDMDVDE</sequence>
<dbReference type="SMART" id="SM00213">
    <property type="entry name" value="UBQ"/>
    <property type="match status" value="1"/>
</dbReference>
<dbReference type="SMART" id="SM00504">
    <property type="entry name" value="Ubox"/>
    <property type="match status" value="1"/>
</dbReference>
<dbReference type="GO" id="GO:0005634">
    <property type="term" value="C:nucleus"/>
    <property type="evidence" value="ECO:0007669"/>
    <property type="project" value="UniProtKB-SubCell"/>
</dbReference>
<keyword evidence="8" id="KW-0808">Transferase</keyword>
<comment type="catalytic activity">
    <reaction evidence="1">
        <text>S-ubiquitinyl-[E2 ubiquitin-conjugating enzyme]-L-cysteine + [acceptor protein]-L-lysine = [E2 ubiquitin-conjugating enzyme]-L-cysteine + N(6)-ubiquitinyl-[acceptor protein]-L-lysine.</text>
        <dbReference type="EC" id="2.3.2.27"/>
    </reaction>
</comment>
<accession>A0A9P5SS89</accession>
<dbReference type="CDD" id="cd16104">
    <property type="entry name" value="Ubl_USP14_like"/>
    <property type="match status" value="1"/>
</dbReference>
<dbReference type="GO" id="GO:0034450">
    <property type="term" value="F:ubiquitin-ubiquitin ligase activity"/>
    <property type="evidence" value="ECO:0007669"/>
    <property type="project" value="InterPro"/>
</dbReference>
<feature type="compositionally biased region" description="Low complexity" evidence="11">
    <location>
        <begin position="502"/>
        <end position="515"/>
    </location>
</feature>
<dbReference type="CDD" id="cd02657">
    <property type="entry name" value="Peptidase_C19A"/>
    <property type="match status" value="1"/>
</dbReference>
<dbReference type="PROSITE" id="PS51698">
    <property type="entry name" value="U_BOX"/>
    <property type="match status" value="1"/>
</dbReference>
<dbReference type="InterPro" id="IPR013083">
    <property type="entry name" value="Znf_RING/FYVE/PHD"/>
</dbReference>
<evidence type="ECO:0000256" key="9">
    <source>
        <dbReference type="ARBA" id="ARBA00022786"/>
    </source>
</evidence>
<dbReference type="Gene3D" id="3.90.70.10">
    <property type="entry name" value="Cysteine proteinases"/>
    <property type="match status" value="1"/>
</dbReference>
<dbReference type="GO" id="GO:0016579">
    <property type="term" value="P:protein deubiquitination"/>
    <property type="evidence" value="ECO:0007669"/>
    <property type="project" value="InterPro"/>
</dbReference>
<dbReference type="PROSITE" id="PS50235">
    <property type="entry name" value="USP_3"/>
    <property type="match status" value="1"/>
</dbReference>
<dbReference type="GO" id="GO:0000151">
    <property type="term" value="C:ubiquitin ligase complex"/>
    <property type="evidence" value="ECO:0007669"/>
    <property type="project" value="InterPro"/>
</dbReference>
<dbReference type="GO" id="GO:0036503">
    <property type="term" value="P:ERAD pathway"/>
    <property type="evidence" value="ECO:0007669"/>
    <property type="project" value="InterPro"/>
</dbReference>
<evidence type="ECO:0000256" key="11">
    <source>
        <dbReference type="SAM" id="MobiDB-lite"/>
    </source>
</evidence>
<proteinExistence type="inferred from homology"/>